<dbReference type="InParanoid" id="A0A1B1AKC9"/>
<organism evidence="1 2">
    <name type="scientific">Candidatus Viadribacter manganicus</name>
    <dbReference type="NCBI Taxonomy" id="1759059"/>
    <lineage>
        <taxon>Bacteria</taxon>
        <taxon>Pseudomonadati</taxon>
        <taxon>Pseudomonadota</taxon>
        <taxon>Alphaproteobacteria</taxon>
        <taxon>Hyphomonadales</taxon>
        <taxon>Hyphomonadaceae</taxon>
        <taxon>Candidatus Viadribacter</taxon>
    </lineage>
</organism>
<gene>
    <name evidence="1" type="ORF">ATE48_14405</name>
</gene>
<proteinExistence type="predicted"/>
<evidence type="ECO:0000313" key="2">
    <source>
        <dbReference type="Proteomes" id="UP000092498"/>
    </source>
</evidence>
<accession>A0A1B1AKC9</accession>
<keyword evidence="2" id="KW-1185">Reference proteome</keyword>
<sequence length="418" mass="44875">MLHRALQANKLGGVNRARNLTRFGGNMKSVIVACVAALLAASCASGGQVPSQRERLTRQISDDAVAFNQAYGQAVSAQILLNILRSRDRLPRHYLAMTGISDSPSWTTSRSVSIGGVPLGAISSPWGIGEVGASREQSSRPSYAVQPFSADTLTRTAFQPTPANVFNHYWYSGWPRDMLMLMMVESIEKTDATGHTSTYTNEANTIFDDCGASVQTDGCEFVREVRVFLSMTEQHPYERGVDLERGRPLCGLVESFNPSSPVRPAAPREGQVCEPVFAVGSDTLRLRLRSLDDMVYYVGELLRAGGMRAEPGEAIEAQVTVRAAGLRGGGRGVPLFRVLPAHASAHGVYAAEVAYGDDRFRAGPAIGRSCGEQTAEGVCQDVAEAGDRSSSVLSLIAEILALNQSPDAIRAPSRLIAE</sequence>
<dbReference type="STRING" id="1759059.ATE48_14405"/>
<reference evidence="1 2" key="1">
    <citation type="submission" date="2015-11" db="EMBL/GenBank/DDBJ databases">
        <title>Whole-Genome Sequence of Candidatus Oderbacter manganicum from the National Park Lower Oder Valley, Germany.</title>
        <authorList>
            <person name="Braun B."/>
            <person name="Liere K."/>
            <person name="Szewzyk U."/>
        </authorList>
    </citation>
    <scope>NUCLEOTIDE SEQUENCE [LARGE SCALE GENOMIC DNA]</scope>
    <source>
        <strain evidence="1 2">OTSz_A_272</strain>
    </source>
</reference>
<evidence type="ECO:0000313" key="1">
    <source>
        <dbReference type="EMBL" id="ANP47022.1"/>
    </source>
</evidence>
<protein>
    <submittedName>
        <fullName evidence="1">Uncharacterized protein</fullName>
    </submittedName>
</protein>
<name>A0A1B1AKC9_9PROT</name>
<dbReference type="Proteomes" id="UP000092498">
    <property type="component" value="Chromosome"/>
</dbReference>
<dbReference type="KEGG" id="cbot:ATE48_14405"/>
<dbReference type="AlphaFoldDB" id="A0A1B1AKC9"/>
<dbReference type="EMBL" id="CP013244">
    <property type="protein sequence ID" value="ANP47022.1"/>
    <property type="molecule type" value="Genomic_DNA"/>
</dbReference>